<evidence type="ECO:0000313" key="2">
    <source>
        <dbReference type="Proteomes" id="UP000826195"/>
    </source>
</evidence>
<evidence type="ECO:0000313" key="1">
    <source>
        <dbReference type="EMBL" id="KAH0545717.1"/>
    </source>
</evidence>
<organism evidence="1 2">
    <name type="scientific">Cotesia glomerata</name>
    <name type="common">Lepidopteran parasitic wasp</name>
    <name type="synonym">Apanteles glomeratus</name>
    <dbReference type="NCBI Taxonomy" id="32391"/>
    <lineage>
        <taxon>Eukaryota</taxon>
        <taxon>Metazoa</taxon>
        <taxon>Ecdysozoa</taxon>
        <taxon>Arthropoda</taxon>
        <taxon>Hexapoda</taxon>
        <taxon>Insecta</taxon>
        <taxon>Pterygota</taxon>
        <taxon>Neoptera</taxon>
        <taxon>Endopterygota</taxon>
        <taxon>Hymenoptera</taxon>
        <taxon>Apocrita</taxon>
        <taxon>Ichneumonoidea</taxon>
        <taxon>Braconidae</taxon>
        <taxon>Microgastrinae</taxon>
        <taxon>Cotesia</taxon>
    </lineage>
</organism>
<gene>
    <name evidence="1" type="ORF">KQX54_002617</name>
</gene>
<comment type="caution">
    <text evidence="1">The sequence shown here is derived from an EMBL/GenBank/DDBJ whole genome shotgun (WGS) entry which is preliminary data.</text>
</comment>
<keyword evidence="2" id="KW-1185">Reference proteome</keyword>
<dbReference type="Proteomes" id="UP000826195">
    <property type="component" value="Unassembled WGS sequence"/>
</dbReference>
<accession>A0AAV7I6A2</accession>
<dbReference type="EMBL" id="JAHXZJ010002237">
    <property type="protein sequence ID" value="KAH0545717.1"/>
    <property type="molecule type" value="Genomic_DNA"/>
</dbReference>
<reference evidence="1 2" key="1">
    <citation type="journal article" date="2021" name="J. Hered.">
        <title>A chromosome-level genome assembly of the parasitoid wasp, Cotesia glomerata (Hymenoptera: Braconidae).</title>
        <authorList>
            <person name="Pinto B.J."/>
            <person name="Weis J.J."/>
            <person name="Gamble T."/>
            <person name="Ode P.J."/>
            <person name="Paul R."/>
            <person name="Zaspel J.M."/>
        </authorList>
    </citation>
    <scope>NUCLEOTIDE SEQUENCE [LARGE SCALE GENOMIC DNA]</scope>
    <source>
        <strain evidence="1">CgM1</strain>
    </source>
</reference>
<proteinExistence type="predicted"/>
<name>A0AAV7I6A2_COTGL</name>
<protein>
    <submittedName>
        <fullName evidence="1">Uncharacterized protein</fullName>
    </submittedName>
</protein>
<dbReference type="AlphaFoldDB" id="A0AAV7I6A2"/>
<sequence>MEIWQQPFPGVPYPDHGLFLCYGSNTSTTTTTNTTVTIVTLHKRRGVLEFPWAAHDDAVELALNQRAVVVLIVEGRDREDQARGRMRKVEVRGEMPKKDDQRRVEKRLRGLVVGASVLAHQRIDPWNSQDTNPIRATRKKPLILLERLDTTTMLRFLSFYRYINAWRDVYIDRRIL</sequence>